<reference evidence="2" key="2">
    <citation type="submission" date="2020-09" db="EMBL/GenBank/DDBJ databases">
        <authorList>
            <person name="Sun Q."/>
            <person name="Ohkuma M."/>
        </authorList>
    </citation>
    <scope>NUCLEOTIDE SEQUENCE</scope>
    <source>
        <strain evidence="2">JCM 30804</strain>
    </source>
</reference>
<proteinExistence type="predicted"/>
<dbReference type="RefSeq" id="WP_188917703.1">
    <property type="nucleotide sequence ID" value="NZ_BMPZ01000001.1"/>
</dbReference>
<organism evidence="2 3">
    <name type="scientific">Shewanella gelidii</name>
    <dbReference type="NCBI Taxonomy" id="1642821"/>
    <lineage>
        <taxon>Bacteria</taxon>
        <taxon>Pseudomonadati</taxon>
        <taxon>Pseudomonadota</taxon>
        <taxon>Gammaproteobacteria</taxon>
        <taxon>Alteromonadales</taxon>
        <taxon>Shewanellaceae</taxon>
        <taxon>Shewanella</taxon>
    </lineage>
</organism>
<name>A0A917JLU9_9GAMM</name>
<feature type="signal peptide" evidence="1">
    <location>
        <begin position="1"/>
        <end position="26"/>
    </location>
</feature>
<dbReference type="PROSITE" id="PS51257">
    <property type="entry name" value="PROKAR_LIPOPROTEIN"/>
    <property type="match status" value="1"/>
</dbReference>
<dbReference type="AlphaFoldDB" id="A0A917JLU9"/>
<sequence>MKSIIQSTAFLLVLASSSGCSTLAYLQTSDANNISHVPPTAAQTSQLNRVLKPSQVEWQHLNPARGDKAPQAGTLWGNRNGTEATGFLLKPKDGFQSPPHIHNVSYRGIVIQGQIHNDDPNAAEMWMPSGSYWTQPKGHVHITAAKGQDALAYIEIDSGPYLVKPTAQAFDSGERAVNIAPSNIVWISANELNWVTATDDTQSAELALLWGERNSTLPRGTLIKLPAGFQGKIEYLGQQLHAVIIEGEIEHQSALHHVTHLPAGGYFGAQDRSPQFVKNLGNKPALLYLRTHGAFKLSEM</sequence>
<evidence type="ECO:0008006" key="4">
    <source>
        <dbReference type="Google" id="ProtNLM"/>
    </source>
</evidence>
<comment type="caution">
    <text evidence="2">The sequence shown here is derived from an EMBL/GenBank/DDBJ whole genome shotgun (WGS) entry which is preliminary data.</text>
</comment>
<reference evidence="2" key="1">
    <citation type="journal article" date="2014" name="Int. J. Syst. Evol. Microbiol.">
        <title>Complete genome sequence of Corynebacterium casei LMG S-19264T (=DSM 44701T), isolated from a smear-ripened cheese.</title>
        <authorList>
            <consortium name="US DOE Joint Genome Institute (JGI-PGF)"/>
            <person name="Walter F."/>
            <person name="Albersmeier A."/>
            <person name="Kalinowski J."/>
            <person name="Ruckert C."/>
        </authorList>
    </citation>
    <scope>NUCLEOTIDE SEQUENCE</scope>
    <source>
        <strain evidence="2">JCM 30804</strain>
    </source>
</reference>
<dbReference type="EMBL" id="BMPZ01000001">
    <property type="protein sequence ID" value="GGI71677.1"/>
    <property type="molecule type" value="Genomic_DNA"/>
</dbReference>
<dbReference type="Gene3D" id="2.60.120.10">
    <property type="entry name" value="Jelly Rolls"/>
    <property type="match status" value="1"/>
</dbReference>
<dbReference type="Pfam" id="PF14499">
    <property type="entry name" value="DUF4437"/>
    <property type="match status" value="1"/>
</dbReference>
<evidence type="ECO:0000256" key="1">
    <source>
        <dbReference type="SAM" id="SignalP"/>
    </source>
</evidence>
<dbReference type="InterPro" id="IPR028013">
    <property type="entry name" value="DUF4437"/>
</dbReference>
<dbReference type="Proteomes" id="UP000613743">
    <property type="component" value="Unassembled WGS sequence"/>
</dbReference>
<evidence type="ECO:0000313" key="2">
    <source>
        <dbReference type="EMBL" id="GGI71677.1"/>
    </source>
</evidence>
<dbReference type="InterPro" id="IPR014710">
    <property type="entry name" value="RmlC-like_jellyroll"/>
</dbReference>
<dbReference type="CDD" id="cd06989">
    <property type="entry name" value="cupin_DRT102"/>
    <property type="match status" value="1"/>
</dbReference>
<feature type="chain" id="PRO_5037801124" description="DUF4437 domain-containing protein" evidence="1">
    <location>
        <begin position="27"/>
        <end position="300"/>
    </location>
</feature>
<gene>
    <name evidence="2" type="ORF">GCM10009332_06290</name>
</gene>
<keyword evidence="3" id="KW-1185">Reference proteome</keyword>
<accession>A0A917JLU9</accession>
<dbReference type="InterPro" id="IPR011051">
    <property type="entry name" value="RmlC_Cupin_sf"/>
</dbReference>
<evidence type="ECO:0000313" key="3">
    <source>
        <dbReference type="Proteomes" id="UP000613743"/>
    </source>
</evidence>
<protein>
    <recommendedName>
        <fullName evidence="4">DUF4437 domain-containing protein</fullName>
    </recommendedName>
</protein>
<dbReference type="SUPFAM" id="SSF51182">
    <property type="entry name" value="RmlC-like cupins"/>
    <property type="match status" value="1"/>
</dbReference>
<keyword evidence="1" id="KW-0732">Signal</keyword>